<name>A0A1Y2CYP4_9FUNG</name>
<dbReference type="InterPro" id="IPR002110">
    <property type="entry name" value="Ankyrin_rpt"/>
</dbReference>
<dbReference type="InterPro" id="IPR051165">
    <property type="entry name" value="Multifunctional_ANK_Repeat"/>
</dbReference>
<keyword evidence="2" id="KW-0040">ANK repeat</keyword>
<dbReference type="OrthoDB" id="366390at2759"/>
<proteinExistence type="predicted"/>
<evidence type="ECO:0000313" key="4">
    <source>
        <dbReference type="Proteomes" id="UP000193920"/>
    </source>
</evidence>
<dbReference type="PANTHER" id="PTHR24123:SF33">
    <property type="entry name" value="PROTEIN HOS4"/>
    <property type="match status" value="1"/>
</dbReference>
<dbReference type="PANTHER" id="PTHR24123">
    <property type="entry name" value="ANKYRIN REPEAT-CONTAINING"/>
    <property type="match status" value="1"/>
</dbReference>
<evidence type="ECO:0000256" key="2">
    <source>
        <dbReference type="ARBA" id="ARBA00023043"/>
    </source>
</evidence>
<dbReference type="AlphaFoldDB" id="A0A1Y2CYP4"/>
<dbReference type="EMBL" id="MCOG01000094">
    <property type="protein sequence ID" value="ORY52153.1"/>
    <property type="molecule type" value="Genomic_DNA"/>
</dbReference>
<organism evidence="3 4">
    <name type="scientific">Neocallimastix californiae</name>
    <dbReference type="NCBI Taxonomy" id="1754190"/>
    <lineage>
        <taxon>Eukaryota</taxon>
        <taxon>Fungi</taxon>
        <taxon>Fungi incertae sedis</taxon>
        <taxon>Chytridiomycota</taxon>
        <taxon>Chytridiomycota incertae sedis</taxon>
        <taxon>Neocallimastigomycetes</taxon>
        <taxon>Neocallimastigales</taxon>
        <taxon>Neocallimastigaceae</taxon>
        <taxon>Neocallimastix</taxon>
    </lineage>
</organism>
<keyword evidence="1" id="KW-0677">Repeat</keyword>
<protein>
    <submittedName>
        <fullName evidence="3">Ankyrin</fullName>
    </submittedName>
</protein>
<dbReference type="Gene3D" id="1.25.40.20">
    <property type="entry name" value="Ankyrin repeat-containing domain"/>
    <property type="match status" value="1"/>
</dbReference>
<comment type="caution">
    <text evidence="3">The sequence shown here is derived from an EMBL/GenBank/DDBJ whole genome shotgun (WGS) entry which is preliminary data.</text>
</comment>
<dbReference type="Proteomes" id="UP000193920">
    <property type="component" value="Unassembled WGS sequence"/>
</dbReference>
<gene>
    <name evidence="3" type="ORF">LY90DRAFT_414015</name>
</gene>
<dbReference type="SMART" id="SM00248">
    <property type="entry name" value="ANK"/>
    <property type="match status" value="3"/>
</dbReference>
<evidence type="ECO:0000313" key="3">
    <source>
        <dbReference type="EMBL" id="ORY52153.1"/>
    </source>
</evidence>
<keyword evidence="4" id="KW-1185">Reference proteome</keyword>
<feature type="non-terminal residue" evidence="3">
    <location>
        <position position="157"/>
    </location>
</feature>
<evidence type="ECO:0000256" key="1">
    <source>
        <dbReference type="ARBA" id="ARBA00022737"/>
    </source>
</evidence>
<dbReference type="InterPro" id="IPR036770">
    <property type="entry name" value="Ankyrin_rpt-contain_sf"/>
</dbReference>
<accession>A0A1Y2CYP4</accession>
<dbReference type="SUPFAM" id="SSF48403">
    <property type="entry name" value="Ankyrin repeat"/>
    <property type="match status" value="1"/>
</dbReference>
<reference evidence="3 4" key="1">
    <citation type="submission" date="2016-08" db="EMBL/GenBank/DDBJ databases">
        <title>A Parts List for Fungal Cellulosomes Revealed by Comparative Genomics.</title>
        <authorList>
            <consortium name="DOE Joint Genome Institute"/>
            <person name="Haitjema C.H."/>
            <person name="Gilmore S.P."/>
            <person name="Henske J.K."/>
            <person name="Solomon K.V."/>
            <person name="De Groot R."/>
            <person name="Kuo A."/>
            <person name="Mondo S.J."/>
            <person name="Salamov A.A."/>
            <person name="Labutti K."/>
            <person name="Zhao Z."/>
            <person name="Chiniquy J."/>
            <person name="Barry K."/>
            <person name="Brewer H.M."/>
            <person name="Purvine S.O."/>
            <person name="Wright A.T."/>
            <person name="Boxma B."/>
            <person name="Van Alen T."/>
            <person name="Hackstein J.H."/>
            <person name="Baker S.E."/>
            <person name="Grigoriev I.V."/>
            <person name="O'Malley M.A."/>
        </authorList>
    </citation>
    <scope>NUCLEOTIDE SEQUENCE [LARGE SCALE GENOMIC DNA]</scope>
    <source>
        <strain evidence="3 4">G1</strain>
    </source>
</reference>
<sequence length="157" mass="18200">MAIYLVERIKLKQNVDNTNFQNNGPLNIYPINENRISDLNEIINYLINHPDINLDIKDEEGRSPLFYAILYKNDELVVKLIIKNKNVLFSKDNNEATPLHYVVLSGNITMAKKIVDNAKIILNRQDSYGRTVLHYSAINRNIEMLNFFSKHPDVLVD</sequence>
<dbReference type="STRING" id="1754190.A0A1Y2CYP4"/>
<dbReference type="Pfam" id="PF12796">
    <property type="entry name" value="Ank_2"/>
    <property type="match status" value="1"/>
</dbReference>